<evidence type="ECO:0000256" key="1">
    <source>
        <dbReference type="SAM" id="MobiDB-lite"/>
    </source>
</evidence>
<dbReference type="InterPro" id="IPR013106">
    <property type="entry name" value="Ig_V-set"/>
</dbReference>
<dbReference type="SUPFAM" id="SSF48726">
    <property type="entry name" value="Immunoglobulin"/>
    <property type="match status" value="2"/>
</dbReference>
<dbReference type="OMA" id="WQSHPPA"/>
<dbReference type="EMBL" id="VCGU01000003">
    <property type="protein sequence ID" value="TRY78726.1"/>
    <property type="molecule type" value="Genomic_DNA"/>
</dbReference>
<proteinExistence type="predicted"/>
<dbReference type="PANTHER" id="PTHR21261">
    <property type="entry name" value="BEAT PROTEIN"/>
    <property type="match status" value="1"/>
</dbReference>
<keyword evidence="4" id="KW-1185">Reference proteome</keyword>
<name>A0A553PM27_TIGCA</name>
<dbReference type="InterPro" id="IPR036179">
    <property type="entry name" value="Ig-like_dom_sf"/>
</dbReference>
<dbReference type="PANTHER" id="PTHR21261:SF15">
    <property type="entry name" value="BEATEN PATH IIIA, ISOFORM D-RELATED"/>
    <property type="match status" value="1"/>
</dbReference>
<dbReference type="PROSITE" id="PS50835">
    <property type="entry name" value="IG_LIKE"/>
    <property type="match status" value="1"/>
</dbReference>
<evidence type="ECO:0000313" key="3">
    <source>
        <dbReference type="EMBL" id="TRY78726.1"/>
    </source>
</evidence>
<dbReference type="STRING" id="6832.A0A553PM27"/>
<feature type="region of interest" description="Disordered" evidence="1">
    <location>
        <begin position="207"/>
        <end position="234"/>
    </location>
</feature>
<dbReference type="AlphaFoldDB" id="A0A553PM27"/>
<comment type="caution">
    <text evidence="3">The sequence shown here is derived from an EMBL/GenBank/DDBJ whole genome shotgun (WGS) entry which is preliminary data.</text>
</comment>
<evidence type="ECO:0000259" key="2">
    <source>
        <dbReference type="PROSITE" id="PS50835"/>
    </source>
</evidence>
<feature type="non-terminal residue" evidence="3">
    <location>
        <position position="1"/>
    </location>
</feature>
<accession>A0A553PM27</accession>
<organism evidence="3 4">
    <name type="scientific">Tigriopus californicus</name>
    <name type="common">Marine copepod</name>
    <dbReference type="NCBI Taxonomy" id="6832"/>
    <lineage>
        <taxon>Eukaryota</taxon>
        <taxon>Metazoa</taxon>
        <taxon>Ecdysozoa</taxon>
        <taxon>Arthropoda</taxon>
        <taxon>Crustacea</taxon>
        <taxon>Multicrustacea</taxon>
        <taxon>Hexanauplia</taxon>
        <taxon>Copepoda</taxon>
        <taxon>Harpacticoida</taxon>
        <taxon>Harpacticidae</taxon>
        <taxon>Tigriopus</taxon>
    </lineage>
</organism>
<gene>
    <name evidence="3" type="ORF">TCAL_12738</name>
</gene>
<feature type="domain" description="Ig-like" evidence="2">
    <location>
        <begin position="98"/>
        <end position="134"/>
    </location>
</feature>
<dbReference type="Pfam" id="PF07686">
    <property type="entry name" value="V-set"/>
    <property type="match status" value="1"/>
</dbReference>
<reference evidence="3 4" key="1">
    <citation type="journal article" date="2018" name="Nat. Ecol. Evol.">
        <title>Genomic signatures of mitonuclear coevolution across populations of Tigriopus californicus.</title>
        <authorList>
            <person name="Barreto F.S."/>
            <person name="Watson E.T."/>
            <person name="Lima T.G."/>
            <person name="Willett C.S."/>
            <person name="Edmands S."/>
            <person name="Li W."/>
            <person name="Burton R.S."/>
        </authorList>
    </citation>
    <scope>NUCLEOTIDE SEQUENCE [LARGE SCALE GENOMIC DNA]</scope>
    <source>
        <strain evidence="3 4">San Diego</strain>
    </source>
</reference>
<protein>
    <recommendedName>
        <fullName evidence="2">Ig-like domain-containing protein</fullName>
    </recommendedName>
</protein>
<sequence length="276" mass="31245">PASGLSNLRVSIPETIQRGKDVVFNCSFNLQDEKLYAIKWYRGTYEIFRFIPSEKPPVKTFPLEGFNVSASSSGWSLNMQQVSFINSGAYSYLPDEKPRITGVKESYQVGENIKASCTSWQSHPPANLTWFINGEPAKESYLRRYDLRREYDETFTTVLGLHFDVLPMHFRGNAMVLKCTSSLLSIYWQSSEVRIKQQVPHISPMINGQVPSSSRRGNAPTVLDKALPPSKKENMPVEQLTSHNYSGSGPIQLGHTSMIFIQSVILIVVFECNHFR</sequence>
<dbReference type="InterPro" id="IPR007110">
    <property type="entry name" value="Ig-like_dom"/>
</dbReference>
<evidence type="ECO:0000313" key="4">
    <source>
        <dbReference type="Proteomes" id="UP000318571"/>
    </source>
</evidence>
<dbReference type="InterPro" id="IPR013783">
    <property type="entry name" value="Ig-like_fold"/>
</dbReference>
<dbReference type="Gene3D" id="2.60.40.10">
    <property type="entry name" value="Immunoglobulins"/>
    <property type="match status" value="2"/>
</dbReference>
<dbReference type="Proteomes" id="UP000318571">
    <property type="component" value="Chromosome 11"/>
</dbReference>